<dbReference type="RefSeq" id="WP_076583975.1">
    <property type="nucleotide sequence ID" value="NZ_CP019329.1"/>
</dbReference>
<name>A0A1N7FY97_9EURY</name>
<gene>
    <name evidence="2" type="ORF">BB347_17800</name>
    <name evidence="3" type="ORF">SAMN05421809_3567</name>
</gene>
<dbReference type="EMBL" id="CP019329">
    <property type="protein sequence ID" value="APX98559.1"/>
    <property type="molecule type" value="Genomic_DNA"/>
</dbReference>
<dbReference type="EMBL" id="FTNP01000008">
    <property type="protein sequence ID" value="SIS05291.1"/>
    <property type="molecule type" value="Genomic_DNA"/>
</dbReference>
<evidence type="ECO:0000313" key="2">
    <source>
        <dbReference type="EMBL" id="APX98559.1"/>
    </source>
</evidence>
<dbReference type="GeneID" id="30957837"/>
<evidence type="ECO:0000313" key="4">
    <source>
        <dbReference type="Proteomes" id="UP000185687"/>
    </source>
</evidence>
<proteinExistence type="predicted"/>
<evidence type="ECO:0000313" key="5">
    <source>
        <dbReference type="Proteomes" id="UP000187321"/>
    </source>
</evidence>
<geneLocation type="plasmid" evidence="2">
    <name>unnamed2</name>
</geneLocation>
<dbReference type="AlphaFoldDB" id="A0A1N7FY97"/>
<evidence type="ECO:0000256" key="1">
    <source>
        <dbReference type="SAM" id="MobiDB-lite"/>
    </source>
</evidence>
<reference evidence="2 5" key="1">
    <citation type="submission" date="2017-01" db="EMBL/GenBank/DDBJ databases">
        <title>Complete genome sequence of Haloterrigena daqingensis type strain (JX313T).</title>
        <authorList>
            <person name="Shuang W."/>
        </authorList>
    </citation>
    <scope>NUCLEOTIDE SEQUENCE [LARGE SCALE GENOMIC DNA]</scope>
    <source>
        <strain evidence="5">JX313</strain>
        <strain evidence="2">JX313T</strain>
        <plasmid evidence="5">Plasmid unnamed2</plasmid>
        <plasmid evidence="2">unnamed2</plasmid>
    </source>
</reference>
<evidence type="ECO:0000313" key="3">
    <source>
        <dbReference type="EMBL" id="SIS05291.1"/>
    </source>
</evidence>
<organism evidence="3 4">
    <name type="scientific">Natronorubrum daqingense</name>
    <dbReference type="NCBI Taxonomy" id="588898"/>
    <lineage>
        <taxon>Archaea</taxon>
        <taxon>Methanobacteriati</taxon>
        <taxon>Methanobacteriota</taxon>
        <taxon>Stenosarchaea group</taxon>
        <taxon>Halobacteria</taxon>
        <taxon>Halobacteriales</taxon>
        <taxon>Natrialbaceae</taxon>
        <taxon>Natronorubrum</taxon>
    </lineage>
</organism>
<dbReference type="Proteomes" id="UP000187321">
    <property type="component" value="Plasmid unnamed2"/>
</dbReference>
<feature type="region of interest" description="Disordered" evidence="1">
    <location>
        <begin position="211"/>
        <end position="251"/>
    </location>
</feature>
<reference evidence="3 4" key="2">
    <citation type="submission" date="2017-01" db="EMBL/GenBank/DDBJ databases">
        <authorList>
            <person name="Mah S.A."/>
            <person name="Swanson W.J."/>
            <person name="Moy G.W."/>
            <person name="Vacquier V.D."/>
        </authorList>
    </citation>
    <scope>NUCLEOTIDE SEQUENCE [LARGE SCALE GENOMIC DNA]</scope>
    <source>
        <strain evidence="3 4">CGMCC 1.8909</strain>
    </source>
</reference>
<protein>
    <submittedName>
        <fullName evidence="3">Uncharacterized protein</fullName>
    </submittedName>
</protein>
<sequence length="251" mass="27624">MVRGGCKHCGQRTTNNRLCNRCQTLEHRDFFVETDGQPTNTDDALEYRCTNCGCEYTAAGSESCPDCGSRRRRYIGPLSGEQPNERTLATDGGRDTHQGTLEFVFEYTTVDDRRRRVTIIPDTGGEGWRITHERRDGEWRETGREPISGLHLQLSSTENANPATPSTNHSAVDLETLATAHDQLEWADVPNVSTAEAAAWAARLREAHDRLETDLTGTVDRPAEIDSDGGTTTVRGPKPDTQEPSPGGPNA</sequence>
<dbReference type="Proteomes" id="UP000185687">
    <property type="component" value="Unassembled WGS sequence"/>
</dbReference>
<dbReference type="OrthoDB" id="201908at2157"/>
<accession>A0A1N7FY97</accession>
<keyword evidence="4" id="KW-1185">Reference proteome</keyword>
<keyword evidence="2" id="KW-0614">Plasmid</keyword>
<dbReference type="KEGG" id="hda:BB347_17800"/>